<accession>A0A2P6NN55</accession>
<dbReference type="SUPFAM" id="SSF55785">
    <property type="entry name" value="PYP-like sensor domain (PAS domain)"/>
    <property type="match status" value="1"/>
</dbReference>
<evidence type="ECO:0000313" key="1">
    <source>
        <dbReference type="EMBL" id="PRP85400.1"/>
    </source>
</evidence>
<dbReference type="EMBL" id="MDYQ01000045">
    <property type="protein sequence ID" value="PRP85400.1"/>
    <property type="molecule type" value="Genomic_DNA"/>
</dbReference>
<dbReference type="InterPro" id="IPR035965">
    <property type="entry name" value="PAS-like_dom_sf"/>
</dbReference>
<sequence length="304" mass="34324">MDELTTAASAFGPIRLRQRVASTPVAIHRQIVLAPVAFGKESPAKNPPSTIHSLSDPTPDELEDLFLSWHAAPHGQTQSSIMNFQNGDDGILETLELIDRQLNDRGEPPSLTVLTPERDTLIRRRFNRLGYDVSNDELVWRAINETIGYIREHCTIQQKRRLWTTFQQSISIPTIIWKRDAIYYINQAYSDVTGFPEGDPGETLTMFDLVRPSLLAATRAVVAQIYLDGHIKKYQMMDQPLIKRDGTTIRCSFICTVKRDVFGFLEYLVGHCIFGTTENTGTVIIAPDGKSVFFKDRNIEIKGV</sequence>
<dbReference type="InParanoid" id="A0A2P6NN55"/>
<proteinExistence type="predicted"/>
<evidence type="ECO:0000313" key="2">
    <source>
        <dbReference type="Proteomes" id="UP000241769"/>
    </source>
</evidence>
<dbReference type="Proteomes" id="UP000241769">
    <property type="component" value="Unassembled WGS sequence"/>
</dbReference>
<name>A0A2P6NN55_9EUKA</name>
<protein>
    <recommendedName>
        <fullName evidence="3">PAS domain-containing protein</fullName>
    </recommendedName>
</protein>
<comment type="caution">
    <text evidence="1">The sequence shown here is derived from an EMBL/GenBank/DDBJ whole genome shotgun (WGS) entry which is preliminary data.</text>
</comment>
<organism evidence="1 2">
    <name type="scientific">Planoprotostelium fungivorum</name>
    <dbReference type="NCBI Taxonomy" id="1890364"/>
    <lineage>
        <taxon>Eukaryota</taxon>
        <taxon>Amoebozoa</taxon>
        <taxon>Evosea</taxon>
        <taxon>Variosea</taxon>
        <taxon>Cavosteliida</taxon>
        <taxon>Cavosteliaceae</taxon>
        <taxon>Planoprotostelium</taxon>
    </lineage>
</organism>
<keyword evidence="2" id="KW-1185">Reference proteome</keyword>
<reference evidence="1 2" key="1">
    <citation type="journal article" date="2018" name="Genome Biol. Evol.">
        <title>Multiple Roots of Fruiting Body Formation in Amoebozoa.</title>
        <authorList>
            <person name="Hillmann F."/>
            <person name="Forbes G."/>
            <person name="Novohradska S."/>
            <person name="Ferling I."/>
            <person name="Riege K."/>
            <person name="Groth M."/>
            <person name="Westermann M."/>
            <person name="Marz M."/>
            <person name="Spaller T."/>
            <person name="Winckler T."/>
            <person name="Schaap P."/>
            <person name="Glockner G."/>
        </authorList>
    </citation>
    <scope>NUCLEOTIDE SEQUENCE [LARGE SCALE GENOMIC DNA]</scope>
    <source>
        <strain evidence="1 2">Jena</strain>
    </source>
</reference>
<evidence type="ECO:0008006" key="3">
    <source>
        <dbReference type="Google" id="ProtNLM"/>
    </source>
</evidence>
<dbReference type="AlphaFoldDB" id="A0A2P6NN55"/>
<gene>
    <name evidence="1" type="ORF">PROFUN_06946</name>
</gene>